<dbReference type="STRING" id="68895.RR42_s0207"/>
<dbReference type="Proteomes" id="UP000031843">
    <property type="component" value="Chromosome secondary"/>
</dbReference>
<sequence length="43" mass="4342">MSGLGVEHGSLRALGGRRRRGTGHGLVQYGLPGASQPLAGARS</sequence>
<reference evidence="2 3" key="1">
    <citation type="journal article" date="2015" name="Genome Announc.">
        <title>Complete Genome Sequence of Cupriavidus basilensis 4G11, Isolated from the Oak Ridge Field Research Center Site.</title>
        <authorList>
            <person name="Ray J."/>
            <person name="Waters R.J."/>
            <person name="Skerker J.M."/>
            <person name="Kuehl J.V."/>
            <person name="Price M.N."/>
            <person name="Huang J."/>
            <person name="Chakraborty R."/>
            <person name="Arkin A.P."/>
            <person name="Deutschbauer A."/>
        </authorList>
    </citation>
    <scope>NUCLEOTIDE SEQUENCE [LARGE SCALE GENOMIC DNA]</scope>
    <source>
        <strain evidence="2">4G11</strain>
    </source>
</reference>
<dbReference type="AlphaFoldDB" id="A0A0C4YGH6"/>
<dbReference type="EMBL" id="CP010537">
    <property type="protein sequence ID" value="AJG21805.1"/>
    <property type="molecule type" value="Genomic_DNA"/>
</dbReference>
<accession>A0A0C4YGH6</accession>
<evidence type="ECO:0000256" key="1">
    <source>
        <dbReference type="SAM" id="MobiDB-lite"/>
    </source>
</evidence>
<protein>
    <submittedName>
        <fullName evidence="2">Uncharacterized protein</fullName>
    </submittedName>
</protein>
<evidence type="ECO:0000313" key="3">
    <source>
        <dbReference type="Proteomes" id="UP000031843"/>
    </source>
</evidence>
<name>A0A0C4YGH6_9BURK</name>
<gene>
    <name evidence="2" type="ORF">RR42_s0207</name>
</gene>
<proteinExistence type="predicted"/>
<organism evidence="2 3">
    <name type="scientific">Cupriavidus basilensis</name>
    <dbReference type="NCBI Taxonomy" id="68895"/>
    <lineage>
        <taxon>Bacteria</taxon>
        <taxon>Pseudomonadati</taxon>
        <taxon>Pseudomonadota</taxon>
        <taxon>Betaproteobacteria</taxon>
        <taxon>Burkholderiales</taxon>
        <taxon>Burkholderiaceae</taxon>
        <taxon>Cupriavidus</taxon>
    </lineage>
</organism>
<feature type="region of interest" description="Disordered" evidence="1">
    <location>
        <begin position="1"/>
        <end position="43"/>
    </location>
</feature>
<evidence type="ECO:0000313" key="2">
    <source>
        <dbReference type="EMBL" id="AJG21805.1"/>
    </source>
</evidence>
<keyword evidence="3" id="KW-1185">Reference proteome</keyword>
<dbReference type="KEGG" id="cbw:RR42_s0207"/>